<accession>A0AAV6U873</accession>
<proteinExistence type="predicted"/>
<dbReference type="Proteomes" id="UP000827092">
    <property type="component" value="Unassembled WGS sequence"/>
</dbReference>
<feature type="region of interest" description="Disordered" evidence="1">
    <location>
        <begin position="52"/>
        <end position="72"/>
    </location>
</feature>
<sequence length="72" mass="8208">MSLARQAKSSFTNWQIAQCANLLGHGQIGYCMGVTGLGPSRAFRIIMKKKNRREKKDENNRNPFLLEAIQNR</sequence>
<keyword evidence="3" id="KW-1185">Reference proteome</keyword>
<protein>
    <submittedName>
        <fullName evidence="2">Uncharacterized protein</fullName>
    </submittedName>
</protein>
<name>A0AAV6U873_9ARAC</name>
<reference evidence="2 3" key="1">
    <citation type="journal article" date="2022" name="Nat. Ecol. Evol.">
        <title>A masculinizing supergene underlies an exaggerated male reproductive morph in a spider.</title>
        <authorList>
            <person name="Hendrickx F."/>
            <person name="De Corte Z."/>
            <person name="Sonet G."/>
            <person name="Van Belleghem S.M."/>
            <person name="Kostlbacher S."/>
            <person name="Vangestel C."/>
        </authorList>
    </citation>
    <scope>NUCLEOTIDE SEQUENCE [LARGE SCALE GENOMIC DNA]</scope>
    <source>
        <strain evidence="2">W744_W776</strain>
    </source>
</reference>
<organism evidence="2 3">
    <name type="scientific">Oedothorax gibbosus</name>
    <dbReference type="NCBI Taxonomy" id="931172"/>
    <lineage>
        <taxon>Eukaryota</taxon>
        <taxon>Metazoa</taxon>
        <taxon>Ecdysozoa</taxon>
        <taxon>Arthropoda</taxon>
        <taxon>Chelicerata</taxon>
        <taxon>Arachnida</taxon>
        <taxon>Araneae</taxon>
        <taxon>Araneomorphae</taxon>
        <taxon>Entelegynae</taxon>
        <taxon>Araneoidea</taxon>
        <taxon>Linyphiidae</taxon>
        <taxon>Erigoninae</taxon>
        <taxon>Oedothorax</taxon>
    </lineage>
</organism>
<evidence type="ECO:0000313" key="2">
    <source>
        <dbReference type="EMBL" id="KAG8180033.1"/>
    </source>
</evidence>
<evidence type="ECO:0000313" key="3">
    <source>
        <dbReference type="Proteomes" id="UP000827092"/>
    </source>
</evidence>
<dbReference type="AlphaFoldDB" id="A0AAV6U873"/>
<gene>
    <name evidence="2" type="ORF">JTE90_012878</name>
</gene>
<evidence type="ECO:0000256" key="1">
    <source>
        <dbReference type="SAM" id="MobiDB-lite"/>
    </source>
</evidence>
<dbReference type="EMBL" id="JAFNEN010000589">
    <property type="protein sequence ID" value="KAG8180033.1"/>
    <property type="molecule type" value="Genomic_DNA"/>
</dbReference>
<comment type="caution">
    <text evidence="2">The sequence shown here is derived from an EMBL/GenBank/DDBJ whole genome shotgun (WGS) entry which is preliminary data.</text>
</comment>